<evidence type="ECO:0000256" key="3">
    <source>
        <dbReference type="SAM" id="SignalP"/>
    </source>
</evidence>
<feature type="transmembrane region" description="Helical" evidence="2">
    <location>
        <begin position="307"/>
        <end position="325"/>
    </location>
</feature>
<sequence length="331" mass="34661">MWGRVLLGLVAVPFLLGAAAAPSGHDHVLFSFQDTRITESSGLIALGSGTGLFVTTNDSGDTGRVFVVDDRGRTVGITSWSDDAHDVEALAPAGPGDVWVGDIGDNRASRDSVQVTRVPVGRGDRDSDGPIYDLTYPDGSHDAETLLAAPDGRLYVVSKGMFGGTVYAAPAQLSADHANRLVQVADGILPMATDGAFLPDGRHVLIRGYAGAVLYSFPDFSRLAPVPLPSQPQGEGLAVATDGSIYLSSEGIGSDVLRLAESGLCSSDSGICARDRAASAQPSPDPATRQQPSAHPAEGQVKSQRGWWPWLFGGAVVAVIAGLQLRMFRRR</sequence>
<name>A0ABP5C417_9ACTN</name>
<keyword evidence="2" id="KW-1133">Transmembrane helix</keyword>
<protein>
    <submittedName>
        <fullName evidence="4">WD40 repeat domain-containing protein</fullName>
    </submittedName>
</protein>
<evidence type="ECO:0000313" key="4">
    <source>
        <dbReference type="EMBL" id="GAA1957034.1"/>
    </source>
</evidence>
<evidence type="ECO:0000256" key="2">
    <source>
        <dbReference type="SAM" id="Phobius"/>
    </source>
</evidence>
<feature type="signal peptide" evidence="3">
    <location>
        <begin position="1"/>
        <end position="20"/>
    </location>
</feature>
<dbReference type="SUPFAM" id="SSF101898">
    <property type="entry name" value="NHL repeat"/>
    <property type="match status" value="1"/>
</dbReference>
<dbReference type="RefSeq" id="WP_344044103.1">
    <property type="nucleotide sequence ID" value="NZ_BAAAPB010000001.1"/>
</dbReference>
<accession>A0ABP5C417</accession>
<evidence type="ECO:0000313" key="5">
    <source>
        <dbReference type="Proteomes" id="UP001500571"/>
    </source>
</evidence>
<keyword evidence="3" id="KW-0732">Signal</keyword>
<feature type="region of interest" description="Disordered" evidence="1">
    <location>
        <begin position="275"/>
        <end position="299"/>
    </location>
</feature>
<keyword evidence="5" id="KW-1185">Reference proteome</keyword>
<reference evidence="5" key="1">
    <citation type="journal article" date="2019" name="Int. J. Syst. Evol. Microbiol.">
        <title>The Global Catalogue of Microorganisms (GCM) 10K type strain sequencing project: providing services to taxonomists for standard genome sequencing and annotation.</title>
        <authorList>
            <consortium name="The Broad Institute Genomics Platform"/>
            <consortium name="The Broad Institute Genome Sequencing Center for Infectious Disease"/>
            <person name="Wu L."/>
            <person name="Ma J."/>
        </authorList>
    </citation>
    <scope>NUCLEOTIDE SEQUENCE [LARGE SCALE GENOMIC DNA]</scope>
    <source>
        <strain evidence="5">JCM 15309</strain>
    </source>
</reference>
<keyword evidence="2" id="KW-0812">Transmembrane</keyword>
<dbReference type="EMBL" id="BAAAPB010000001">
    <property type="protein sequence ID" value="GAA1957034.1"/>
    <property type="molecule type" value="Genomic_DNA"/>
</dbReference>
<comment type="caution">
    <text evidence="4">The sequence shown here is derived from an EMBL/GenBank/DDBJ whole genome shotgun (WGS) entry which is preliminary data.</text>
</comment>
<keyword evidence="2" id="KW-0472">Membrane</keyword>
<feature type="chain" id="PRO_5045279367" evidence="3">
    <location>
        <begin position="21"/>
        <end position="331"/>
    </location>
</feature>
<organism evidence="4 5">
    <name type="scientific">Nocardioides panacihumi</name>
    <dbReference type="NCBI Taxonomy" id="400774"/>
    <lineage>
        <taxon>Bacteria</taxon>
        <taxon>Bacillati</taxon>
        <taxon>Actinomycetota</taxon>
        <taxon>Actinomycetes</taxon>
        <taxon>Propionibacteriales</taxon>
        <taxon>Nocardioidaceae</taxon>
        <taxon>Nocardioides</taxon>
    </lineage>
</organism>
<dbReference type="Proteomes" id="UP001500571">
    <property type="component" value="Unassembled WGS sequence"/>
</dbReference>
<evidence type="ECO:0000256" key="1">
    <source>
        <dbReference type="SAM" id="MobiDB-lite"/>
    </source>
</evidence>
<gene>
    <name evidence="4" type="ORF">GCM10009798_15520</name>
</gene>
<proteinExistence type="predicted"/>